<organism evidence="1 2">
    <name type="scientific">Desulfobacter latus</name>
    <dbReference type="NCBI Taxonomy" id="2292"/>
    <lineage>
        <taxon>Bacteria</taxon>
        <taxon>Pseudomonadati</taxon>
        <taxon>Thermodesulfobacteriota</taxon>
        <taxon>Desulfobacteria</taxon>
        <taxon>Desulfobacterales</taxon>
        <taxon>Desulfobacteraceae</taxon>
        <taxon>Desulfobacter</taxon>
    </lineage>
</organism>
<reference evidence="1 2" key="1">
    <citation type="submission" date="2020-06" db="EMBL/GenBank/DDBJ databases">
        <title>High-quality draft genome of sulfate reducer Desulfobacter latus type strain AcrS2 isolated from marine sediment.</title>
        <authorList>
            <person name="Hoppe M."/>
            <person name="Larsen C.K."/>
            <person name="Marshall I.P.G."/>
            <person name="Schramm A."/>
            <person name="Marietou A.G."/>
        </authorList>
    </citation>
    <scope>NUCLEOTIDE SEQUENCE [LARGE SCALE GENOMIC DNA]</scope>
    <source>
        <strain evidence="1 2">AcRS2</strain>
    </source>
</reference>
<evidence type="ECO:0000313" key="2">
    <source>
        <dbReference type="Proteomes" id="UP000553343"/>
    </source>
</evidence>
<keyword evidence="2" id="KW-1185">Reference proteome</keyword>
<name>A0A850TAG7_9BACT</name>
<dbReference type="AlphaFoldDB" id="A0A850TAG7"/>
<proteinExistence type="predicted"/>
<dbReference type="RefSeq" id="WP_178366673.1">
    <property type="nucleotide sequence ID" value="NZ_JACADJ010000027.1"/>
</dbReference>
<accession>A0A850TAG7</accession>
<dbReference type="EMBL" id="JACADJ010000027">
    <property type="protein sequence ID" value="NWH05217.1"/>
    <property type="molecule type" value="Genomic_DNA"/>
</dbReference>
<comment type="caution">
    <text evidence="1">The sequence shown here is derived from an EMBL/GenBank/DDBJ whole genome shotgun (WGS) entry which is preliminary data.</text>
</comment>
<evidence type="ECO:0000313" key="1">
    <source>
        <dbReference type="EMBL" id="NWH05217.1"/>
    </source>
</evidence>
<gene>
    <name evidence="1" type="ORF">HXW94_09500</name>
</gene>
<dbReference type="Proteomes" id="UP000553343">
    <property type="component" value="Unassembled WGS sequence"/>
</dbReference>
<protein>
    <submittedName>
        <fullName evidence="1">Uncharacterized protein</fullName>
    </submittedName>
</protein>
<sequence length="88" mass="10423">MKSIQAEYNEASKAISIKKDAKIEDWVSVCRRFNDDVSRICDVTDIEDYTGLFECFDDENNKSFYLVKEDKALRRMKRRHFYDNLGLA</sequence>